<evidence type="ECO:0000313" key="8">
    <source>
        <dbReference type="EMBL" id="MBP1934570.1"/>
    </source>
</evidence>
<evidence type="ECO:0000256" key="4">
    <source>
        <dbReference type="ARBA" id="ARBA00022833"/>
    </source>
</evidence>
<keyword evidence="4 6" id="KW-0862">Zinc</keyword>
<evidence type="ECO:0000256" key="5">
    <source>
        <dbReference type="ARBA" id="ARBA00023002"/>
    </source>
</evidence>
<keyword evidence="5 8" id="KW-0560">Oxidoreductase</keyword>
<gene>
    <name evidence="8" type="ORF">J2Z37_004590</name>
</gene>
<name>A0ABS4GXH5_9BACL</name>
<dbReference type="Pfam" id="PF00107">
    <property type="entry name" value="ADH_zinc_N"/>
    <property type="match status" value="1"/>
</dbReference>
<evidence type="ECO:0000256" key="6">
    <source>
        <dbReference type="RuleBase" id="RU361277"/>
    </source>
</evidence>
<comment type="similarity">
    <text evidence="2 6">Belongs to the zinc-containing alcohol dehydrogenase family.</text>
</comment>
<dbReference type="SUPFAM" id="SSF51735">
    <property type="entry name" value="NAD(P)-binding Rossmann-fold domains"/>
    <property type="match status" value="1"/>
</dbReference>
<dbReference type="RefSeq" id="WP_209812560.1">
    <property type="nucleotide sequence ID" value="NZ_JAGGKT010000023.1"/>
</dbReference>
<comment type="cofactor">
    <cofactor evidence="1 6">
        <name>Zn(2+)</name>
        <dbReference type="ChEBI" id="CHEBI:29105"/>
    </cofactor>
</comment>
<dbReference type="SUPFAM" id="SSF50129">
    <property type="entry name" value="GroES-like"/>
    <property type="match status" value="1"/>
</dbReference>
<dbReference type="Proteomes" id="UP001519343">
    <property type="component" value="Unassembled WGS sequence"/>
</dbReference>
<dbReference type="InterPro" id="IPR013154">
    <property type="entry name" value="ADH-like_N"/>
</dbReference>
<evidence type="ECO:0000256" key="3">
    <source>
        <dbReference type="ARBA" id="ARBA00022723"/>
    </source>
</evidence>
<accession>A0ABS4GXH5</accession>
<dbReference type="EC" id="1.1.1.14" evidence="8"/>
<dbReference type="GO" id="GO:0003939">
    <property type="term" value="F:L-iditol 2-dehydrogenase (NAD+) activity"/>
    <property type="evidence" value="ECO:0007669"/>
    <property type="project" value="UniProtKB-EC"/>
</dbReference>
<dbReference type="InterPro" id="IPR036291">
    <property type="entry name" value="NAD(P)-bd_dom_sf"/>
</dbReference>
<evidence type="ECO:0000256" key="2">
    <source>
        <dbReference type="ARBA" id="ARBA00008072"/>
    </source>
</evidence>
<dbReference type="InterPro" id="IPR002328">
    <property type="entry name" value="ADH_Zn_CS"/>
</dbReference>
<organism evidence="8 9">
    <name type="scientific">Ammoniphilus resinae</name>
    <dbReference type="NCBI Taxonomy" id="861532"/>
    <lineage>
        <taxon>Bacteria</taxon>
        <taxon>Bacillati</taxon>
        <taxon>Bacillota</taxon>
        <taxon>Bacilli</taxon>
        <taxon>Bacillales</taxon>
        <taxon>Paenibacillaceae</taxon>
        <taxon>Aneurinibacillus group</taxon>
        <taxon>Ammoniphilus</taxon>
    </lineage>
</organism>
<keyword evidence="9" id="KW-1185">Reference proteome</keyword>
<dbReference type="InterPro" id="IPR011032">
    <property type="entry name" value="GroES-like_sf"/>
</dbReference>
<protein>
    <submittedName>
        <fullName evidence="8">L-iditol 2-dehydrogenase</fullName>
        <ecNumber evidence="8">1.1.1.14</ecNumber>
    </submittedName>
</protein>
<keyword evidence="3 6" id="KW-0479">Metal-binding</keyword>
<evidence type="ECO:0000256" key="1">
    <source>
        <dbReference type="ARBA" id="ARBA00001947"/>
    </source>
</evidence>
<evidence type="ECO:0000259" key="7">
    <source>
        <dbReference type="SMART" id="SM00829"/>
    </source>
</evidence>
<feature type="domain" description="Enoyl reductase (ER)" evidence="7">
    <location>
        <begin position="7"/>
        <end position="338"/>
    </location>
</feature>
<dbReference type="PROSITE" id="PS00059">
    <property type="entry name" value="ADH_ZINC"/>
    <property type="match status" value="1"/>
</dbReference>
<dbReference type="SMART" id="SM00829">
    <property type="entry name" value="PKS_ER"/>
    <property type="match status" value="1"/>
</dbReference>
<reference evidence="8 9" key="1">
    <citation type="submission" date="2021-03" db="EMBL/GenBank/DDBJ databases">
        <title>Genomic Encyclopedia of Type Strains, Phase IV (KMG-IV): sequencing the most valuable type-strain genomes for metagenomic binning, comparative biology and taxonomic classification.</title>
        <authorList>
            <person name="Goeker M."/>
        </authorList>
    </citation>
    <scope>NUCLEOTIDE SEQUENCE [LARGE SCALE GENOMIC DNA]</scope>
    <source>
        <strain evidence="8 9">DSM 24738</strain>
    </source>
</reference>
<dbReference type="EMBL" id="JAGGKT010000023">
    <property type="protein sequence ID" value="MBP1934570.1"/>
    <property type="molecule type" value="Genomic_DNA"/>
</dbReference>
<sequence length="340" mass="36520">MKAVLVESPYQVVVKDVTDPVVGDYDVRIKVKAAGICGSDIHTYKGIHPFRKPPVIIGHEVAGDVVEVGSKVTRIKIGDRVTVEPQAGCGVCEDCINGRINYCGDRLAPGVKNWYGSMAEYFVAPESTVFVLPDVLNYHHGVVVEPFAVGVHAVFKGGVSLGDRVAILGAGPIGLLTQAAAIAAGATTILTTDVFDYALEAARDLGATSTLNIRQHADWVSEAKKLVGGSIDIVFIAAGVPGIVNQALSLLRRGGKIITVAMFHEEQALDIMQLQGQEKEIVGSYTYTRKDMLKAIQLLAAGKVKTESLISHVLPYSQADLGFRLVERKEDRSLKVLIEF</sequence>
<dbReference type="InterPro" id="IPR013149">
    <property type="entry name" value="ADH-like_C"/>
</dbReference>
<dbReference type="Pfam" id="PF08240">
    <property type="entry name" value="ADH_N"/>
    <property type="match status" value="1"/>
</dbReference>
<dbReference type="PANTHER" id="PTHR43161">
    <property type="entry name" value="SORBITOL DEHYDROGENASE"/>
    <property type="match status" value="1"/>
</dbReference>
<dbReference type="InterPro" id="IPR020843">
    <property type="entry name" value="ER"/>
</dbReference>
<comment type="caution">
    <text evidence="8">The sequence shown here is derived from an EMBL/GenBank/DDBJ whole genome shotgun (WGS) entry which is preliminary data.</text>
</comment>
<proteinExistence type="inferred from homology"/>
<evidence type="ECO:0000313" key="9">
    <source>
        <dbReference type="Proteomes" id="UP001519343"/>
    </source>
</evidence>
<dbReference type="PANTHER" id="PTHR43161:SF9">
    <property type="entry name" value="SORBITOL DEHYDROGENASE"/>
    <property type="match status" value="1"/>
</dbReference>
<dbReference type="Gene3D" id="3.90.180.10">
    <property type="entry name" value="Medium-chain alcohol dehydrogenases, catalytic domain"/>
    <property type="match status" value="1"/>
</dbReference>
<dbReference type="Gene3D" id="3.40.50.720">
    <property type="entry name" value="NAD(P)-binding Rossmann-like Domain"/>
    <property type="match status" value="1"/>
</dbReference>